<evidence type="ECO:0000313" key="2">
    <source>
        <dbReference type="EMBL" id="QBY55476.1"/>
    </source>
</evidence>
<dbReference type="AlphaFoldDB" id="A0A4P7LH61"/>
<feature type="coiled-coil region" evidence="1">
    <location>
        <begin position="190"/>
        <end position="249"/>
    </location>
</feature>
<geneLocation type="plasmid" evidence="2">
    <name>unnamed1</name>
</geneLocation>
<dbReference type="RefSeq" id="WP_135706717.1">
    <property type="nucleotide sequence ID" value="NZ_CP038636.1"/>
</dbReference>
<keyword evidence="1" id="KW-0175">Coiled coil</keyword>
<organism evidence="2 3">
    <name type="scientific">Cupriavidus oxalaticus</name>
    <dbReference type="NCBI Taxonomy" id="96344"/>
    <lineage>
        <taxon>Bacteria</taxon>
        <taxon>Pseudomonadati</taxon>
        <taxon>Pseudomonadota</taxon>
        <taxon>Betaproteobacteria</taxon>
        <taxon>Burkholderiales</taxon>
        <taxon>Burkholderiaceae</taxon>
        <taxon>Cupriavidus</taxon>
    </lineage>
</organism>
<evidence type="ECO:0000256" key="1">
    <source>
        <dbReference type="SAM" id="Coils"/>
    </source>
</evidence>
<gene>
    <name evidence="2" type="ORF">E0W60_31075</name>
</gene>
<dbReference type="Proteomes" id="UP000295294">
    <property type="component" value="Plasmid unnamed1"/>
</dbReference>
<dbReference type="OrthoDB" id="8557243at2"/>
<protein>
    <submittedName>
        <fullName evidence="2">Uncharacterized protein</fullName>
    </submittedName>
</protein>
<keyword evidence="2" id="KW-0614">Plasmid</keyword>
<dbReference type="EMBL" id="CP038636">
    <property type="protein sequence ID" value="QBY55476.1"/>
    <property type="molecule type" value="Genomic_DNA"/>
</dbReference>
<accession>A0A4P7LH61</accession>
<dbReference type="KEGG" id="cox:E0W60_31075"/>
<name>A0A4P7LH61_9BURK</name>
<evidence type="ECO:0000313" key="3">
    <source>
        <dbReference type="Proteomes" id="UP000295294"/>
    </source>
</evidence>
<proteinExistence type="predicted"/>
<sequence length="339" mass="37769">MSILNWLRRREAGAHPHDEQEIAGLTERVLGFSPRLRLVPRYQQRLGPAVGMALDYVRGLVAGLPAPREASAATWGTDPYIHAFFGTAHDVELAFSRSSDLREFFDASTGADHAYAVLGMTMTERRTLGIALEGDVMRAEVPQTRVCFSDHEVRICGSTDATLREEIVRRMLDQLALQSLANIAADTSRRDVLEREHGLLKARLRLLERQSTGLRSVMGGDEQADAGERARLREQIEQNDRELGELGDKSGALDRQLEGMAAVFKDARSCFSIESRRRRLSLMNVLLPEGSTVPGHELELLTARVPGDPPLVRTFTLVRFARAAMLSRMSLLDEAERLL</sequence>
<reference evidence="2 3" key="1">
    <citation type="submission" date="2019-03" db="EMBL/GenBank/DDBJ databases">
        <title>Efficiently degradation of phenoxyalkanoic acid herbicides by Cupriavidus oxalaticus strain X32.</title>
        <authorList>
            <person name="Sheng X."/>
        </authorList>
    </citation>
    <scope>NUCLEOTIDE SEQUENCE [LARGE SCALE GENOMIC DNA]</scope>
    <source>
        <strain evidence="2 3">X32</strain>
        <plasmid evidence="2 3">unnamed1</plasmid>
    </source>
</reference>